<name>A0A0H3N4M4_CLODC</name>
<evidence type="ECO:0000313" key="5">
    <source>
        <dbReference type="Proteomes" id="UP000002068"/>
    </source>
</evidence>
<evidence type="ECO:0000256" key="1">
    <source>
        <dbReference type="ARBA" id="ARBA00002486"/>
    </source>
</evidence>
<evidence type="ECO:0000256" key="2">
    <source>
        <dbReference type="ARBA" id="ARBA00006479"/>
    </source>
</evidence>
<dbReference type="SUPFAM" id="SSF46785">
    <property type="entry name" value="Winged helix' DNA-binding domain"/>
    <property type="match status" value="1"/>
</dbReference>
<proteinExistence type="inferred from homology"/>
<dbReference type="InterPro" id="IPR049874">
    <property type="entry name" value="ROK_cs"/>
</dbReference>
<gene>
    <name evidence="4" type="ordered locus">CD196_2057</name>
</gene>
<dbReference type="EMBL" id="FN538970">
    <property type="protein sequence ID" value="CBA63946.1"/>
    <property type="molecule type" value="Genomic_DNA"/>
</dbReference>
<keyword evidence="3" id="KW-0119">Carbohydrate metabolism</keyword>
<keyword evidence="3" id="KW-0859">Xylose metabolism</keyword>
<protein>
    <submittedName>
        <fullName evidence="4">Regulator of a specific sugar metabolism</fullName>
    </submittedName>
</protein>
<evidence type="ECO:0000313" key="4">
    <source>
        <dbReference type="EMBL" id="CBA63946.1"/>
    </source>
</evidence>
<comment type="similarity">
    <text evidence="2">Belongs to the ROK (NagC/XylR) family.</text>
</comment>
<dbReference type="InterPro" id="IPR043129">
    <property type="entry name" value="ATPase_NBD"/>
</dbReference>
<dbReference type="PANTHER" id="PTHR18964:SF149">
    <property type="entry name" value="BIFUNCTIONAL UDP-N-ACETYLGLUCOSAMINE 2-EPIMERASE_N-ACETYLMANNOSAMINE KINASE"/>
    <property type="match status" value="1"/>
</dbReference>
<evidence type="ECO:0000256" key="3">
    <source>
        <dbReference type="ARBA" id="ARBA00022629"/>
    </source>
</evidence>
<dbReference type="KEGG" id="cdc:CD196_2057"/>
<dbReference type="InterPro" id="IPR036390">
    <property type="entry name" value="WH_DNA-bd_sf"/>
</dbReference>
<dbReference type="Pfam" id="PF00480">
    <property type="entry name" value="ROK"/>
    <property type="match status" value="1"/>
</dbReference>
<dbReference type="SUPFAM" id="SSF53067">
    <property type="entry name" value="Actin-like ATPase domain"/>
    <property type="match status" value="1"/>
</dbReference>
<organism evidence="4 5">
    <name type="scientific">Clostridioides difficile (strain CD196)</name>
    <name type="common">Peptoclostridium difficile</name>
    <dbReference type="NCBI Taxonomy" id="645462"/>
    <lineage>
        <taxon>Bacteria</taxon>
        <taxon>Bacillati</taxon>
        <taxon>Bacillota</taxon>
        <taxon>Clostridia</taxon>
        <taxon>Peptostreptococcales</taxon>
        <taxon>Peptostreptococcaceae</taxon>
        <taxon>Clostridioides</taxon>
    </lineage>
</organism>
<dbReference type="PROSITE" id="PS01125">
    <property type="entry name" value="ROK"/>
    <property type="match status" value="1"/>
</dbReference>
<comment type="function">
    <text evidence="1">Transcriptional repressor of xylose-utilizing enzymes.</text>
</comment>
<dbReference type="HOGENOM" id="CLU_036604_13_1_9"/>
<accession>A0A0H3N4M4</accession>
<sequence length="404" mass="44410">MMSNKQGSNIKDVKIKNKLIILKLLSTNTPMSRVDLAKSTGLTKMTLSNLVTELINENMIREIESSTLNAHSSGRKPILLDISNISPCICGILIRRNICKVIISDLKGNIVKQLSETYPKCLSNDVLKDIIKRMFTKIMKINKRDIIGIGISSIGPVDDINGTILNPPDFGNVSNLNIVDFIKEMSDFPIFLINDANSGALAEKMYGLGKNISNYIYLHIMNGIGAGLVLENKLHTGNLGQSGEIGHTSINFSGPLCSCGNNGCLDYYTSVSNLIKRIESLSHIYPNSPLINCKDFSLVKLIDEANNKDSLAMFLLDEFCTYVSYALVNTLTLIDCSSIIIGYDFNIPGTFIENTLLKKLTASASFSKYKKISVRHSNFGANAPLIGSIAIVSYNFFNGSINFY</sequence>
<dbReference type="Gene3D" id="3.30.420.40">
    <property type="match status" value="2"/>
</dbReference>
<dbReference type="Proteomes" id="UP000002068">
    <property type="component" value="Chromosome"/>
</dbReference>
<dbReference type="InterPro" id="IPR000600">
    <property type="entry name" value="ROK"/>
</dbReference>
<dbReference type="InterPro" id="IPR036388">
    <property type="entry name" value="WH-like_DNA-bd_sf"/>
</dbReference>
<dbReference type="Gene3D" id="1.10.10.10">
    <property type="entry name" value="Winged helix-like DNA-binding domain superfamily/Winged helix DNA-binding domain"/>
    <property type="match status" value="1"/>
</dbReference>
<dbReference type="GO" id="GO:0042732">
    <property type="term" value="P:D-xylose metabolic process"/>
    <property type="evidence" value="ECO:0007669"/>
    <property type="project" value="UniProtKB-KW"/>
</dbReference>
<dbReference type="AlphaFoldDB" id="A0A0H3N4M4"/>
<dbReference type="PANTHER" id="PTHR18964">
    <property type="entry name" value="ROK (REPRESSOR, ORF, KINASE) FAMILY"/>
    <property type="match status" value="1"/>
</dbReference>
<reference evidence="4 5" key="1">
    <citation type="journal article" date="2009" name="Genome Biol.">
        <title>Comparative genome and phenotypic analysis of Clostridium difficile 027 strains provides insight into the evolution of a hypervirulent bacterium.</title>
        <authorList>
            <person name="Stabler R.A."/>
            <person name="He M."/>
            <person name="Dawson L."/>
            <person name="Martin M."/>
            <person name="Valiente E."/>
            <person name="Corton C."/>
            <person name="Lawley T.D."/>
            <person name="Sebaihia M."/>
            <person name="Quail M.A."/>
            <person name="Rose G."/>
            <person name="Gerding D.N."/>
            <person name="Gibert M."/>
            <person name="Popoff M.R."/>
            <person name="Parkhill J."/>
            <person name="Dougan G."/>
            <person name="Wren B.W."/>
        </authorList>
    </citation>
    <scope>NUCLEOTIDE SEQUENCE [LARGE SCALE GENOMIC DNA]</scope>
    <source>
        <strain evidence="4 5">CD196</strain>
    </source>
</reference>